<name>A0A941FMV4_9ACTN</name>
<sequence>MSQQDPEHLLVRARGDASPLYATDAGTSARVEDFTRNLPVDAHELALPDGLVRRLTEWNHARPGDGFEARPALRKHVKRGLDLARLVAGHLGPRWTVRFWDERRQDEKFVCWGCDRFHWTVDAHDTPPHPLDITVEGEYGLYPLHAEGLGSFAPDDPAAALRLSDDLVAAFHRWKGAIETTLMNDDSDEAWQRLFEEGRDLSERLARETGPARTVTYRGIANGGLAAMTSVSRQGDQRL</sequence>
<evidence type="ECO:0000313" key="1">
    <source>
        <dbReference type="EMBL" id="MBR8643326.1"/>
    </source>
</evidence>
<dbReference type="AlphaFoldDB" id="A0A941FMV4"/>
<reference evidence="1 2" key="1">
    <citation type="submission" date="2021-04" db="EMBL/GenBank/DDBJ databases">
        <title>Characterization of the biosynthetic gene cluster of new lipopeptides with antitumor activity in the genome of the marine Streptomyces PHM034.</title>
        <authorList>
            <person name="Ceniceros A."/>
            <person name="Canedo L."/>
            <person name="Mendez C."/>
            <person name="Olano C."/>
            <person name="Schleissner C."/>
            <person name="Cuevas C."/>
            <person name="De La Calle F."/>
            <person name="Salas J.A."/>
        </authorList>
    </citation>
    <scope>NUCLEOTIDE SEQUENCE [LARGE SCALE GENOMIC DNA]</scope>
    <source>
        <strain evidence="1 2">PHM034</strain>
    </source>
</reference>
<comment type="caution">
    <text evidence="1">The sequence shown here is derived from an EMBL/GenBank/DDBJ whole genome shotgun (WGS) entry which is preliminary data.</text>
</comment>
<dbReference type="EMBL" id="JAGTPG010000002">
    <property type="protein sequence ID" value="MBR8643326.1"/>
    <property type="molecule type" value="Genomic_DNA"/>
</dbReference>
<keyword evidence="2" id="KW-1185">Reference proteome</keyword>
<evidence type="ECO:0000313" key="2">
    <source>
        <dbReference type="Proteomes" id="UP000682308"/>
    </source>
</evidence>
<accession>A0A941FMV4</accession>
<protein>
    <submittedName>
        <fullName evidence="1">Uncharacterized protein</fullName>
    </submittedName>
</protein>
<organism evidence="1 2">
    <name type="scientific">Streptomyces tuirus</name>
    <dbReference type="NCBI Taxonomy" id="68278"/>
    <lineage>
        <taxon>Bacteria</taxon>
        <taxon>Bacillati</taxon>
        <taxon>Actinomycetota</taxon>
        <taxon>Actinomycetes</taxon>
        <taxon>Kitasatosporales</taxon>
        <taxon>Streptomycetaceae</taxon>
        <taxon>Streptomyces</taxon>
    </lineage>
</organism>
<gene>
    <name evidence="1" type="ORF">KEF29_38205</name>
</gene>
<proteinExistence type="predicted"/>
<dbReference type="Proteomes" id="UP000682308">
    <property type="component" value="Unassembled WGS sequence"/>
</dbReference>